<dbReference type="InterPro" id="IPR038277">
    <property type="entry name" value="UreF_sf"/>
</dbReference>
<evidence type="ECO:0000256" key="3">
    <source>
        <dbReference type="HAMAP-Rule" id="MF_01385"/>
    </source>
</evidence>
<dbReference type="GO" id="GO:0005737">
    <property type="term" value="C:cytoplasm"/>
    <property type="evidence" value="ECO:0007669"/>
    <property type="project" value="UniProtKB-SubCell"/>
</dbReference>
<gene>
    <name evidence="3 4" type="primary">ureF</name>
    <name evidence="4" type="ORF">GCM10008174_15570</name>
</gene>
<dbReference type="InterPro" id="IPR002639">
    <property type="entry name" value="UreF"/>
</dbReference>
<dbReference type="PIRSF" id="PIRSF009467">
    <property type="entry name" value="Ureas_acces_UreF"/>
    <property type="match status" value="1"/>
</dbReference>
<dbReference type="AlphaFoldDB" id="A0A9W6JLG8"/>
<comment type="subunit">
    <text evidence="3">UreD, UreF and UreG form a complex that acts as a GTP-hydrolysis-dependent molecular chaperone, activating the urease apoprotein by helping to assemble the nickel containing metallocenter of UreC. The UreE protein probably delivers the nickel.</text>
</comment>
<dbReference type="Pfam" id="PF01730">
    <property type="entry name" value="UreF"/>
    <property type="match status" value="1"/>
</dbReference>
<keyword evidence="3" id="KW-0963">Cytoplasm</keyword>
<dbReference type="EMBL" id="BSFL01000002">
    <property type="protein sequence ID" value="GLK79816.1"/>
    <property type="molecule type" value="Genomic_DNA"/>
</dbReference>
<keyword evidence="5" id="KW-1185">Reference proteome</keyword>
<comment type="subcellular location">
    <subcellularLocation>
        <location evidence="3">Cytoplasm</location>
    </subcellularLocation>
</comment>
<dbReference type="HAMAP" id="MF_01385">
    <property type="entry name" value="UreF"/>
    <property type="match status" value="1"/>
</dbReference>
<comment type="caution">
    <text evidence="4">The sequence shown here is derived from an EMBL/GenBank/DDBJ whole genome shotgun (WGS) entry which is preliminary data.</text>
</comment>
<evidence type="ECO:0000313" key="5">
    <source>
        <dbReference type="Proteomes" id="UP001143309"/>
    </source>
</evidence>
<dbReference type="Gene3D" id="1.10.4190.10">
    <property type="entry name" value="Urease accessory protein UreF"/>
    <property type="match status" value="1"/>
</dbReference>
<dbReference type="Proteomes" id="UP001143309">
    <property type="component" value="Unassembled WGS sequence"/>
</dbReference>
<reference evidence="4" key="1">
    <citation type="journal article" date="2014" name="Int. J. Syst. Evol. Microbiol.">
        <title>Complete genome sequence of Corynebacterium casei LMG S-19264T (=DSM 44701T), isolated from a smear-ripened cheese.</title>
        <authorList>
            <consortium name="US DOE Joint Genome Institute (JGI-PGF)"/>
            <person name="Walter F."/>
            <person name="Albersmeier A."/>
            <person name="Kalinowski J."/>
            <person name="Ruckert C."/>
        </authorList>
    </citation>
    <scope>NUCLEOTIDE SEQUENCE</scope>
    <source>
        <strain evidence="4">VKM B-2748</strain>
    </source>
</reference>
<evidence type="ECO:0000256" key="1">
    <source>
        <dbReference type="ARBA" id="ARBA00022988"/>
    </source>
</evidence>
<name>A0A9W6JLG8_9HYPH</name>
<dbReference type="PANTHER" id="PTHR33620:SF1">
    <property type="entry name" value="UREASE ACCESSORY PROTEIN F"/>
    <property type="match status" value="1"/>
</dbReference>
<dbReference type="GO" id="GO:0016151">
    <property type="term" value="F:nickel cation binding"/>
    <property type="evidence" value="ECO:0007669"/>
    <property type="project" value="UniProtKB-UniRule"/>
</dbReference>
<comment type="function">
    <text evidence="3">Required for maturation of urease via the functional incorporation of the urease nickel metallocenter.</text>
</comment>
<dbReference type="PANTHER" id="PTHR33620">
    <property type="entry name" value="UREASE ACCESSORY PROTEIN F"/>
    <property type="match status" value="1"/>
</dbReference>
<evidence type="ECO:0000313" key="4">
    <source>
        <dbReference type="EMBL" id="GLK79816.1"/>
    </source>
</evidence>
<dbReference type="RefSeq" id="WP_271200308.1">
    <property type="nucleotide sequence ID" value="NZ_BSFL01000002.1"/>
</dbReference>
<keyword evidence="2 3" id="KW-0143">Chaperone</keyword>
<accession>A0A9W6JLG8</accession>
<sequence>MLDRRTGAADDAALLKLMTWLSPAFPVGAFSYSHGLEWAIEQGDVTDRAALVDWIDALLEMGGLGSDAVLFARAHDAAEEQDDDALREVAELAAAFQPSRERRTESFGQGGAFLAAIRATAPCAAVDRLGAGWSGPVAYSVAVAVAAAGHGLPRRPALAAFLTAGVANLVSAAVRLVPLGQTDGLRAIAALEQATLRAVTRGEATALDRLSGAALRSDIASMRHETQRTRLFRT</sequence>
<organism evidence="4 5">
    <name type="scientific">Methylopila turkensis</name>
    <dbReference type="NCBI Taxonomy" id="1437816"/>
    <lineage>
        <taxon>Bacteria</taxon>
        <taxon>Pseudomonadati</taxon>
        <taxon>Pseudomonadota</taxon>
        <taxon>Alphaproteobacteria</taxon>
        <taxon>Hyphomicrobiales</taxon>
        <taxon>Methylopilaceae</taxon>
        <taxon>Methylopila</taxon>
    </lineage>
</organism>
<protein>
    <recommendedName>
        <fullName evidence="3">Urease accessory protein UreF</fullName>
    </recommendedName>
</protein>
<evidence type="ECO:0000256" key="2">
    <source>
        <dbReference type="ARBA" id="ARBA00023186"/>
    </source>
</evidence>
<keyword evidence="1 3" id="KW-0996">Nickel insertion</keyword>
<comment type="similarity">
    <text evidence="3">Belongs to the UreF family.</text>
</comment>
<reference evidence="4" key="2">
    <citation type="submission" date="2023-01" db="EMBL/GenBank/DDBJ databases">
        <authorList>
            <person name="Sun Q."/>
            <person name="Evtushenko L."/>
        </authorList>
    </citation>
    <scope>NUCLEOTIDE SEQUENCE</scope>
    <source>
        <strain evidence="4">VKM B-2748</strain>
    </source>
</reference>
<proteinExistence type="inferred from homology"/>